<dbReference type="GO" id="GO:0000981">
    <property type="term" value="F:DNA-binding transcription factor activity, RNA polymerase II-specific"/>
    <property type="evidence" value="ECO:0007669"/>
    <property type="project" value="TreeGrafter"/>
</dbReference>
<protein>
    <submittedName>
        <fullName evidence="8">Agamous-like MADS-box protein AGL62</fullName>
    </submittedName>
</protein>
<evidence type="ECO:0000256" key="6">
    <source>
        <dbReference type="SAM" id="Coils"/>
    </source>
</evidence>
<keyword evidence="6" id="KW-0175">Coiled coil</keyword>
<organism evidence="8 9">
    <name type="scientific">Striga hermonthica</name>
    <name type="common">Purple witchweed</name>
    <name type="synonym">Buchnera hermonthica</name>
    <dbReference type="NCBI Taxonomy" id="68872"/>
    <lineage>
        <taxon>Eukaryota</taxon>
        <taxon>Viridiplantae</taxon>
        <taxon>Streptophyta</taxon>
        <taxon>Embryophyta</taxon>
        <taxon>Tracheophyta</taxon>
        <taxon>Spermatophyta</taxon>
        <taxon>Magnoliopsida</taxon>
        <taxon>eudicotyledons</taxon>
        <taxon>Gunneridae</taxon>
        <taxon>Pentapetalae</taxon>
        <taxon>asterids</taxon>
        <taxon>lamiids</taxon>
        <taxon>Lamiales</taxon>
        <taxon>Orobanchaceae</taxon>
        <taxon>Buchnereae</taxon>
        <taxon>Striga</taxon>
    </lineage>
</organism>
<dbReference type="Proteomes" id="UP001153555">
    <property type="component" value="Unassembled WGS sequence"/>
</dbReference>
<evidence type="ECO:0000256" key="4">
    <source>
        <dbReference type="ARBA" id="ARBA00023163"/>
    </source>
</evidence>
<dbReference type="GO" id="GO:0000978">
    <property type="term" value="F:RNA polymerase II cis-regulatory region sequence-specific DNA binding"/>
    <property type="evidence" value="ECO:0007669"/>
    <property type="project" value="TreeGrafter"/>
</dbReference>
<name>A0A9N7RD20_STRHE</name>
<keyword evidence="3" id="KW-0238">DNA-binding</keyword>
<keyword evidence="4" id="KW-0804">Transcription</keyword>
<dbReference type="PRINTS" id="PR00404">
    <property type="entry name" value="MADSDOMAIN"/>
</dbReference>
<evidence type="ECO:0000259" key="7">
    <source>
        <dbReference type="PROSITE" id="PS50066"/>
    </source>
</evidence>
<feature type="coiled-coil region" evidence="6">
    <location>
        <begin position="93"/>
        <end position="130"/>
    </location>
</feature>
<dbReference type="OrthoDB" id="901722at2759"/>
<dbReference type="SUPFAM" id="SSF55455">
    <property type="entry name" value="SRF-like"/>
    <property type="match status" value="1"/>
</dbReference>
<dbReference type="InterPro" id="IPR002100">
    <property type="entry name" value="TF_MADSbox"/>
</dbReference>
<comment type="subcellular location">
    <subcellularLocation>
        <location evidence="1">Nucleus</location>
    </subcellularLocation>
</comment>
<dbReference type="FunFam" id="3.40.1810.10:FF:000006">
    <property type="entry name" value="Agamous-like MADS-box protein AGL62"/>
    <property type="match status" value="1"/>
</dbReference>
<sequence>MVPPQGRKKAQGRRKIDIKLIEDENARTVTFSKRRAGIFKKAAELSILCGTEIAIIIFSHSGRAYSYGHPSVESVAGRFFNRNPLPNLHGPNNDELAHLKEECERRAQVLEVQKRRAKELEAELERLGLTDEQLGQLDSDHLQDIKEKMVKLRDSMLRRQVQDEAGPSGMGTIAAADGTTVFVAAGNYIDLEKEEREEREWCGDSGIPADWLKL</sequence>
<gene>
    <name evidence="8" type="ORF">SHERM_20856</name>
</gene>
<evidence type="ECO:0000256" key="3">
    <source>
        <dbReference type="ARBA" id="ARBA00023125"/>
    </source>
</evidence>
<evidence type="ECO:0000256" key="5">
    <source>
        <dbReference type="ARBA" id="ARBA00023242"/>
    </source>
</evidence>
<proteinExistence type="predicted"/>
<dbReference type="GO" id="GO:0046983">
    <property type="term" value="F:protein dimerization activity"/>
    <property type="evidence" value="ECO:0007669"/>
    <property type="project" value="InterPro"/>
</dbReference>
<evidence type="ECO:0000256" key="1">
    <source>
        <dbReference type="ARBA" id="ARBA00004123"/>
    </source>
</evidence>
<dbReference type="EMBL" id="CACSLK010024540">
    <property type="protein sequence ID" value="CAA0823709.1"/>
    <property type="molecule type" value="Genomic_DNA"/>
</dbReference>
<evidence type="ECO:0000313" key="8">
    <source>
        <dbReference type="EMBL" id="CAA0823709.1"/>
    </source>
</evidence>
<accession>A0A9N7RD20</accession>
<dbReference type="PROSITE" id="PS50066">
    <property type="entry name" value="MADS_BOX_2"/>
    <property type="match status" value="1"/>
</dbReference>
<dbReference type="AlphaFoldDB" id="A0A9N7RD20"/>
<dbReference type="GO" id="GO:0045944">
    <property type="term" value="P:positive regulation of transcription by RNA polymerase II"/>
    <property type="evidence" value="ECO:0007669"/>
    <property type="project" value="InterPro"/>
</dbReference>
<dbReference type="InterPro" id="IPR036879">
    <property type="entry name" value="TF_MADSbox_sf"/>
</dbReference>
<dbReference type="CDD" id="cd00265">
    <property type="entry name" value="MADS_MEF2_like"/>
    <property type="match status" value="1"/>
</dbReference>
<dbReference type="PANTHER" id="PTHR11945">
    <property type="entry name" value="MADS BOX PROTEIN"/>
    <property type="match status" value="1"/>
</dbReference>
<keyword evidence="2" id="KW-0805">Transcription regulation</keyword>
<dbReference type="Pfam" id="PF00319">
    <property type="entry name" value="SRF-TF"/>
    <property type="match status" value="1"/>
</dbReference>
<dbReference type="SMART" id="SM00432">
    <property type="entry name" value="MADS"/>
    <property type="match status" value="1"/>
</dbReference>
<keyword evidence="9" id="KW-1185">Reference proteome</keyword>
<dbReference type="PANTHER" id="PTHR11945:SF776">
    <property type="entry name" value="AGAMOUS-LIKE 50-RELATED"/>
    <property type="match status" value="1"/>
</dbReference>
<keyword evidence="5" id="KW-0539">Nucleus</keyword>
<dbReference type="Gene3D" id="3.40.1810.10">
    <property type="entry name" value="Transcription factor, MADS-box"/>
    <property type="match status" value="1"/>
</dbReference>
<feature type="domain" description="MADS-box" evidence="7">
    <location>
        <begin position="11"/>
        <end position="71"/>
    </location>
</feature>
<dbReference type="InterPro" id="IPR033896">
    <property type="entry name" value="MEF2-like_N"/>
</dbReference>
<reference evidence="8" key="1">
    <citation type="submission" date="2019-12" db="EMBL/GenBank/DDBJ databases">
        <authorList>
            <person name="Scholes J."/>
        </authorList>
    </citation>
    <scope>NUCLEOTIDE SEQUENCE</scope>
</reference>
<dbReference type="GO" id="GO:0005634">
    <property type="term" value="C:nucleus"/>
    <property type="evidence" value="ECO:0007669"/>
    <property type="project" value="UniProtKB-SubCell"/>
</dbReference>
<comment type="caution">
    <text evidence="8">The sequence shown here is derived from an EMBL/GenBank/DDBJ whole genome shotgun (WGS) entry which is preliminary data.</text>
</comment>
<evidence type="ECO:0000256" key="2">
    <source>
        <dbReference type="ARBA" id="ARBA00023015"/>
    </source>
</evidence>
<evidence type="ECO:0000313" key="9">
    <source>
        <dbReference type="Proteomes" id="UP001153555"/>
    </source>
</evidence>